<accession>A0ABD1CYZ7</accession>
<name>A0ABD1CYZ7_CULPP</name>
<protein>
    <submittedName>
        <fullName evidence="1">Uncharacterized protein</fullName>
    </submittedName>
</protein>
<dbReference type="Gene3D" id="3.30.70.330">
    <property type="match status" value="1"/>
</dbReference>
<dbReference type="AlphaFoldDB" id="A0ABD1CYZ7"/>
<comment type="caution">
    <text evidence="1">The sequence shown here is derived from an EMBL/GenBank/DDBJ whole genome shotgun (WGS) entry which is preliminary data.</text>
</comment>
<dbReference type="EMBL" id="JBEHCU010008536">
    <property type="protein sequence ID" value="KAL1381829.1"/>
    <property type="molecule type" value="Genomic_DNA"/>
</dbReference>
<sequence>MCGIPRWFDGICSAKLPLSKRCSECFNTWIWHETITSPQIDPVKPVVEHGFIDSATRAREALNGCDIYSGCCTLKIDYAKPEKLNVYKNDTDSSWDYTLEAAGKDACNGRAPLLHDPTIYGGRPTPY</sequence>
<feature type="non-terminal residue" evidence="1">
    <location>
        <position position="127"/>
    </location>
</feature>
<keyword evidence="2" id="KW-1185">Reference proteome</keyword>
<evidence type="ECO:0000313" key="1">
    <source>
        <dbReference type="EMBL" id="KAL1381829.1"/>
    </source>
</evidence>
<proteinExistence type="predicted"/>
<gene>
    <name evidence="1" type="ORF">pipiens_013318</name>
</gene>
<dbReference type="InterPro" id="IPR012677">
    <property type="entry name" value="Nucleotide-bd_a/b_plait_sf"/>
</dbReference>
<evidence type="ECO:0000313" key="2">
    <source>
        <dbReference type="Proteomes" id="UP001562425"/>
    </source>
</evidence>
<organism evidence="1 2">
    <name type="scientific">Culex pipiens pipiens</name>
    <name type="common">Northern house mosquito</name>
    <dbReference type="NCBI Taxonomy" id="38569"/>
    <lineage>
        <taxon>Eukaryota</taxon>
        <taxon>Metazoa</taxon>
        <taxon>Ecdysozoa</taxon>
        <taxon>Arthropoda</taxon>
        <taxon>Hexapoda</taxon>
        <taxon>Insecta</taxon>
        <taxon>Pterygota</taxon>
        <taxon>Neoptera</taxon>
        <taxon>Endopterygota</taxon>
        <taxon>Diptera</taxon>
        <taxon>Nematocera</taxon>
        <taxon>Culicoidea</taxon>
        <taxon>Culicidae</taxon>
        <taxon>Culicinae</taxon>
        <taxon>Culicini</taxon>
        <taxon>Culex</taxon>
        <taxon>Culex</taxon>
    </lineage>
</organism>
<dbReference type="Proteomes" id="UP001562425">
    <property type="component" value="Unassembled WGS sequence"/>
</dbReference>
<reference evidence="1 2" key="1">
    <citation type="submission" date="2024-05" db="EMBL/GenBank/DDBJ databases">
        <title>Culex pipiens pipiens assembly and annotation.</title>
        <authorList>
            <person name="Alout H."/>
            <person name="Durand T."/>
        </authorList>
    </citation>
    <scope>NUCLEOTIDE SEQUENCE [LARGE SCALE GENOMIC DNA]</scope>
    <source>
        <strain evidence="1">HA-2024</strain>
        <tissue evidence="1">Whole body</tissue>
    </source>
</reference>
<dbReference type="PANTHER" id="PTHR15592">
    <property type="entry name" value="MATRIN 3/NUCLEAR PROTEIN 220-RELATED"/>
    <property type="match status" value="1"/>
</dbReference>